<keyword evidence="1" id="KW-1133">Transmembrane helix</keyword>
<feature type="transmembrane region" description="Helical" evidence="1">
    <location>
        <begin position="111"/>
        <end position="133"/>
    </location>
</feature>
<comment type="caution">
    <text evidence="2">The sequence shown here is derived from an EMBL/GenBank/DDBJ whole genome shotgun (WGS) entry which is preliminary data.</text>
</comment>
<accession>A0A543HZX7</accession>
<gene>
    <name evidence="2" type="ORF">FBY41_0148</name>
</gene>
<evidence type="ECO:0000256" key="1">
    <source>
        <dbReference type="SAM" id="Phobius"/>
    </source>
</evidence>
<evidence type="ECO:0000313" key="3">
    <source>
        <dbReference type="Proteomes" id="UP000316747"/>
    </source>
</evidence>
<dbReference type="Proteomes" id="UP000316747">
    <property type="component" value="Unassembled WGS sequence"/>
</dbReference>
<sequence>MNSPVGADKTASGLQDSRDRTKAVARWAVGVSWVWVVPLAGAAVVVAYLSLLFVGLAAEALGGQQTPWAITLALGLPALGLLLAAAVGLGIAFVAARWMSRLKALAPLRPWLIGTSAAALGGAAAISLFWAAMTGVGRVGSS</sequence>
<keyword evidence="1" id="KW-0812">Transmembrane</keyword>
<feature type="transmembrane region" description="Helical" evidence="1">
    <location>
        <begin position="68"/>
        <end position="99"/>
    </location>
</feature>
<organism evidence="2 3">
    <name type="scientific">Humibacillus xanthopallidus</name>
    <dbReference type="NCBI Taxonomy" id="412689"/>
    <lineage>
        <taxon>Bacteria</taxon>
        <taxon>Bacillati</taxon>
        <taxon>Actinomycetota</taxon>
        <taxon>Actinomycetes</taxon>
        <taxon>Micrococcales</taxon>
        <taxon>Intrasporangiaceae</taxon>
        <taxon>Humibacillus</taxon>
    </lineage>
</organism>
<evidence type="ECO:0000313" key="2">
    <source>
        <dbReference type="EMBL" id="TQM63795.1"/>
    </source>
</evidence>
<protein>
    <submittedName>
        <fullName evidence="2">Uncharacterized protein</fullName>
    </submittedName>
</protein>
<dbReference type="EMBL" id="VFPM01000001">
    <property type="protein sequence ID" value="TQM63795.1"/>
    <property type="molecule type" value="Genomic_DNA"/>
</dbReference>
<keyword evidence="1" id="KW-0472">Membrane</keyword>
<feature type="transmembrane region" description="Helical" evidence="1">
    <location>
        <begin position="27"/>
        <end position="56"/>
    </location>
</feature>
<dbReference type="AlphaFoldDB" id="A0A543HZX7"/>
<name>A0A543HZX7_9MICO</name>
<keyword evidence="3" id="KW-1185">Reference proteome</keyword>
<reference evidence="2 3" key="1">
    <citation type="submission" date="2019-06" db="EMBL/GenBank/DDBJ databases">
        <title>Genome sequencing of plant associated microbes to promote plant fitness in Sorghum bicolor and Oryza sativa.</title>
        <authorList>
            <person name="Coleman-Derr D."/>
        </authorList>
    </citation>
    <scope>NUCLEOTIDE SEQUENCE [LARGE SCALE GENOMIC DNA]</scope>
    <source>
        <strain evidence="2 3">KV-663</strain>
    </source>
</reference>
<proteinExistence type="predicted"/>
<dbReference type="RefSeq" id="WP_141841524.1">
    <property type="nucleotide sequence ID" value="NZ_VFPM01000001.1"/>
</dbReference>